<feature type="repeat" description="WD" evidence="3">
    <location>
        <begin position="886"/>
        <end position="927"/>
    </location>
</feature>
<evidence type="ECO:0000313" key="6">
    <source>
        <dbReference type="EMBL" id="UXE59051.1"/>
    </source>
</evidence>
<dbReference type="EMBL" id="CP073041">
    <property type="protein sequence ID" value="UXE59051.1"/>
    <property type="molecule type" value="Genomic_DNA"/>
</dbReference>
<dbReference type="PROSITE" id="PS50294">
    <property type="entry name" value="WD_REPEATS_REGION"/>
    <property type="match status" value="14"/>
</dbReference>
<dbReference type="SMART" id="SM00564">
    <property type="entry name" value="PQQ"/>
    <property type="match status" value="8"/>
</dbReference>
<feature type="repeat" description="WD" evidence="3">
    <location>
        <begin position="1146"/>
        <end position="1187"/>
    </location>
</feature>
<gene>
    <name evidence="6" type="ORF">KA717_24250</name>
</gene>
<keyword evidence="5" id="KW-0472">Membrane</keyword>
<dbReference type="PANTHER" id="PTHR22847:SF637">
    <property type="entry name" value="WD REPEAT DOMAIN 5B"/>
    <property type="match status" value="1"/>
</dbReference>
<dbReference type="PROSITE" id="PS50082">
    <property type="entry name" value="WD_REPEATS_2"/>
    <property type="match status" value="14"/>
</dbReference>
<feature type="transmembrane region" description="Helical" evidence="5">
    <location>
        <begin position="109"/>
        <end position="129"/>
    </location>
</feature>
<dbReference type="SUPFAM" id="SSF50978">
    <property type="entry name" value="WD40 repeat-like"/>
    <property type="match status" value="1"/>
</dbReference>
<dbReference type="InterPro" id="IPR020472">
    <property type="entry name" value="WD40_PAC1"/>
</dbReference>
<dbReference type="Proteomes" id="UP001065613">
    <property type="component" value="Chromosome"/>
</dbReference>
<feature type="repeat" description="WD" evidence="3">
    <location>
        <begin position="802"/>
        <end position="843"/>
    </location>
</feature>
<dbReference type="CDD" id="cd00200">
    <property type="entry name" value="WD40"/>
    <property type="match status" value="2"/>
</dbReference>
<dbReference type="InterPro" id="IPR036322">
    <property type="entry name" value="WD40_repeat_dom_sf"/>
</dbReference>
<name>A0A977PTN2_9CYAN</name>
<keyword evidence="1 3" id="KW-0853">WD repeat</keyword>
<dbReference type="InterPro" id="IPR011047">
    <property type="entry name" value="Quinoprotein_ADH-like_sf"/>
</dbReference>
<feature type="repeat" description="WD" evidence="3">
    <location>
        <begin position="844"/>
        <end position="885"/>
    </location>
</feature>
<protein>
    <submittedName>
        <fullName evidence="6">WD40 repeat domain-containing protein</fullName>
    </submittedName>
</protein>
<feature type="compositionally biased region" description="Pro residues" evidence="4">
    <location>
        <begin position="158"/>
        <end position="171"/>
    </location>
</feature>
<feature type="repeat" description="WD" evidence="3">
    <location>
        <begin position="1188"/>
        <end position="1229"/>
    </location>
</feature>
<feature type="transmembrane region" description="Helical" evidence="5">
    <location>
        <begin position="198"/>
        <end position="215"/>
    </location>
</feature>
<sequence length="1402" mass="154232">MTDFIEELREEGYKIGISQYIAAQKLVLTLIDQGETLDSPGSLGGYLGPIFCSSPTEQEDFQQRFKLWLDSIPISPAPETTTSEVHSLDTKAQVLSQELSDIQSHANQLTVGLVIVATVLIAALFPLIWNPSRTPTIVATPSPTLASPTPKASSSVPTPSPSPKPSIKPSPPSESSKLVFKPVVNASSPFFCGWQQKWLIFFILAVPITVFLYALRRGLWSQQADLFLKRLGMDREPKLEKISIQGVEQDLFPPLIFNQIARGLKRRVHIPSQQLDVNKTIEATLKKGSWLSPVYGTYQTLVEYLFLVDSASFRDHQAQFVEEMINCLKKDGVLITVYFFEGDPRICFSKERNNSPRKLQEIIHQYHDRCLIVVSDSDRFFSDISGELEPWVSQLKTWEKRAVLTPNPISNWSNQEFFLAQNFIVLPATAEGLQVLSQVLNPEVIKSYLLSGQVQTPLPEQLLIHSFHWLDRSPPTAAEITSMLKSLEEYLGNDGYYWFTACAVFPELHWNITLYLGTQLKTQSNQSLAEVCSPIKLARLPWFRSGYMPDWLRSLLILKLTKEQELTIRSALQNLLVSSVQGTVNQQQLEVATQYEKMLPDLLNPMLRLLSKRSEDGSPLRDYLFLDFMQGKPILATKVPDELRDSLKRKNLLPRTLPRTFGEWLVAAVIITGATLLPLFGLQQWHRWRVGALLTAAETTSTGESVVNNVFEAITATGLSHSTLVQFPEYPPFPSVEESLLKIIQAEQSTKVLSHPSQVWSVSYSPDGKTLASADGKTLASASADNTVKLWDVGTGKELETLNGHQDQVISVSYSPDGKTLASASYDKTVKLWDVVTGKELKTLNGHQDSVSSVSFSPDGKTLASGSADKTVKLWDVVTGKELKTLNEHHNGVASVSFSPDGKTLASASWDKTVKLWDVGTGKELNTLNGHPEEVNSVSFSPDGKTLASGSGDGTVKLWDVGTGKELKTLKGHPEAVNSVSFSPDGKTLAAASLDKTVKLWDVGTGKELKTLNGHQNGVVSVSFPPDGKTLASGSADKTVRIWEVKALWDNGKEPPISQPLRGHEDQVFAVAFRPDRNQIVSGGPDKTLRLWDGNTGKTIGNPLQGHTAPVRALAYSPDGKYIVSGGSENILRLWDAETGKAIATLQGHTGEVNSVAFSPDGKRIVSGSDDKTLRIWDAETGKAIRTLSGHTDWVRTVAFSPDGKRIVSGSLDKTLRIWDTETGKAIATLPGHTDTVYSVVFSPDGKRIVSGSSDKTLRIWDVETGKTLTTLQGHTGEVNSVAFSPDSKRIASGSYDKTLRLWDAETGKAIGKPLKGHTGEVISVAFSPDGKRIVSGSNDNTLRIWHISWEYLLPILCNQLQNHPNLKEPSTDVAWEAKETCEHFVWAKSAESTAKPSPINP</sequence>
<dbReference type="InterPro" id="IPR019775">
    <property type="entry name" value="WD40_repeat_CS"/>
</dbReference>
<keyword evidence="5" id="KW-0812">Transmembrane</keyword>
<reference evidence="6" key="1">
    <citation type="submission" date="2021-04" db="EMBL/GenBank/DDBJ databases">
        <title>Genome sequence of Woronichinia naegeliana from Washington state freshwater lake bloom.</title>
        <authorList>
            <person name="Dreher T.W."/>
        </authorList>
    </citation>
    <scope>NUCLEOTIDE SEQUENCE</scope>
    <source>
        <strain evidence="6">WA131</strain>
    </source>
</reference>
<dbReference type="PRINTS" id="PR00320">
    <property type="entry name" value="GPROTEINBRPT"/>
</dbReference>
<keyword evidence="5" id="KW-1133">Transmembrane helix</keyword>
<evidence type="ECO:0000256" key="1">
    <source>
        <dbReference type="ARBA" id="ARBA00022574"/>
    </source>
</evidence>
<dbReference type="PROSITE" id="PS00678">
    <property type="entry name" value="WD_REPEATS_1"/>
    <property type="match status" value="11"/>
</dbReference>
<proteinExistence type="predicted"/>
<dbReference type="Pfam" id="PF00400">
    <property type="entry name" value="WD40"/>
    <property type="match status" value="9"/>
</dbReference>
<evidence type="ECO:0000256" key="3">
    <source>
        <dbReference type="PROSITE-ProRule" id="PRU00221"/>
    </source>
</evidence>
<feature type="repeat" description="WD" evidence="3">
    <location>
        <begin position="928"/>
        <end position="969"/>
    </location>
</feature>
<feature type="compositionally biased region" description="Low complexity" evidence="4">
    <location>
        <begin position="140"/>
        <end position="157"/>
    </location>
</feature>
<dbReference type="InterPro" id="IPR001680">
    <property type="entry name" value="WD40_rpt"/>
</dbReference>
<feature type="repeat" description="WD" evidence="3">
    <location>
        <begin position="970"/>
        <end position="1011"/>
    </location>
</feature>
<feature type="repeat" description="WD" evidence="3">
    <location>
        <begin position="1315"/>
        <end position="1349"/>
    </location>
</feature>
<feature type="repeat" description="WD" evidence="3">
    <location>
        <begin position="752"/>
        <end position="801"/>
    </location>
</feature>
<evidence type="ECO:0000256" key="5">
    <source>
        <dbReference type="SAM" id="Phobius"/>
    </source>
</evidence>
<evidence type="ECO:0000256" key="4">
    <source>
        <dbReference type="SAM" id="MobiDB-lite"/>
    </source>
</evidence>
<dbReference type="Gene3D" id="2.130.10.10">
    <property type="entry name" value="YVTN repeat-like/Quinoprotein amine dehydrogenase"/>
    <property type="match status" value="7"/>
</dbReference>
<feature type="repeat" description="WD" evidence="3">
    <location>
        <begin position="1230"/>
        <end position="1271"/>
    </location>
</feature>
<evidence type="ECO:0000256" key="2">
    <source>
        <dbReference type="ARBA" id="ARBA00022737"/>
    </source>
</evidence>
<dbReference type="InterPro" id="IPR018391">
    <property type="entry name" value="PQQ_b-propeller_rpt"/>
</dbReference>
<dbReference type="KEGG" id="wna:KA717_24250"/>
<feature type="repeat" description="WD" evidence="3">
    <location>
        <begin position="1272"/>
        <end position="1313"/>
    </location>
</feature>
<feature type="repeat" description="WD" evidence="3">
    <location>
        <begin position="1012"/>
        <end position="1046"/>
    </location>
</feature>
<feature type="repeat" description="WD" evidence="3">
    <location>
        <begin position="1104"/>
        <end position="1145"/>
    </location>
</feature>
<keyword evidence="2" id="KW-0677">Repeat</keyword>
<dbReference type="PANTHER" id="PTHR22847">
    <property type="entry name" value="WD40 REPEAT PROTEIN"/>
    <property type="match status" value="1"/>
</dbReference>
<dbReference type="SMART" id="SM00320">
    <property type="entry name" value="WD40"/>
    <property type="match status" value="14"/>
</dbReference>
<accession>A0A977PTN2</accession>
<feature type="repeat" description="WD" evidence="3">
    <location>
        <begin position="1061"/>
        <end position="1102"/>
    </location>
</feature>
<dbReference type="Pfam" id="PF25173">
    <property type="entry name" value="Beta-prop_WDR3_1st"/>
    <property type="match status" value="1"/>
</dbReference>
<organism evidence="6">
    <name type="scientific">Woronichinia naegeliana WA131</name>
    <dbReference type="NCBI Taxonomy" id="2824559"/>
    <lineage>
        <taxon>Bacteria</taxon>
        <taxon>Bacillati</taxon>
        <taxon>Cyanobacteriota</taxon>
        <taxon>Cyanophyceae</taxon>
        <taxon>Synechococcales</taxon>
        <taxon>Coelosphaeriaceae</taxon>
        <taxon>Woronichinia</taxon>
    </lineage>
</organism>
<feature type="region of interest" description="Disordered" evidence="4">
    <location>
        <begin position="140"/>
        <end position="171"/>
    </location>
</feature>
<dbReference type="SUPFAM" id="SSF50998">
    <property type="entry name" value="Quinoprotein alcohol dehydrogenase-like"/>
    <property type="match status" value="1"/>
</dbReference>
<dbReference type="InterPro" id="IPR015943">
    <property type="entry name" value="WD40/YVTN_repeat-like_dom_sf"/>
</dbReference>